<keyword evidence="2" id="KW-1015">Disulfide bond</keyword>
<dbReference type="OMA" id="CENGKHI"/>
<evidence type="ECO:0000313" key="7">
    <source>
        <dbReference type="Proteomes" id="UP000261620"/>
    </source>
</evidence>
<organism evidence="6 7">
    <name type="scientific">Mola mola</name>
    <name type="common">Ocean sunfish</name>
    <name type="synonym">Tetraodon mola</name>
    <dbReference type="NCBI Taxonomy" id="94237"/>
    <lineage>
        <taxon>Eukaryota</taxon>
        <taxon>Metazoa</taxon>
        <taxon>Chordata</taxon>
        <taxon>Craniata</taxon>
        <taxon>Vertebrata</taxon>
        <taxon>Euteleostomi</taxon>
        <taxon>Actinopterygii</taxon>
        <taxon>Neopterygii</taxon>
        <taxon>Teleostei</taxon>
        <taxon>Neoteleostei</taxon>
        <taxon>Acanthomorphata</taxon>
        <taxon>Eupercaria</taxon>
        <taxon>Tetraodontiformes</taxon>
        <taxon>Molidae</taxon>
        <taxon>Mola</taxon>
    </lineage>
</organism>
<dbReference type="SMART" id="SM00832">
    <property type="entry name" value="C8"/>
    <property type="match status" value="1"/>
</dbReference>
<dbReference type="AlphaFoldDB" id="A0A3Q3VRG9"/>
<keyword evidence="3" id="KW-0325">Glycoprotein</keyword>
<dbReference type="PANTHER" id="PTHR11339:SF384">
    <property type="entry name" value="MUCIN-2"/>
    <property type="match status" value="1"/>
</dbReference>
<dbReference type="Pfam" id="PF08742">
    <property type="entry name" value="C8"/>
    <property type="match status" value="1"/>
</dbReference>
<dbReference type="InterPro" id="IPR014853">
    <property type="entry name" value="VWF/SSPO/ZAN-like_Cys-rich_dom"/>
</dbReference>
<evidence type="ECO:0008006" key="8">
    <source>
        <dbReference type="Google" id="ProtNLM"/>
    </source>
</evidence>
<proteinExistence type="predicted"/>
<reference evidence="6" key="2">
    <citation type="submission" date="2025-09" db="UniProtKB">
        <authorList>
            <consortium name="Ensembl"/>
        </authorList>
    </citation>
    <scope>IDENTIFICATION</scope>
</reference>
<accession>A0A3Q3VRG9</accession>
<evidence type="ECO:0000256" key="2">
    <source>
        <dbReference type="ARBA" id="ARBA00023157"/>
    </source>
</evidence>
<dbReference type="Pfam" id="PF00094">
    <property type="entry name" value="VWD"/>
    <property type="match status" value="1"/>
</dbReference>
<protein>
    <recommendedName>
        <fullName evidence="8">VWFD domain-containing protein</fullName>
    </recommendedName>
</protein>
<evidence type="ECO:0000259" key="4">
    <source>
        <dbReference type="PROSITE" id="PS50184"/>
    </source>
</evidence>
<keyword evidence="7" id="KW-1185">Reference proteome</keyword>
<keyword evidence="1" id="KW-0677">Repeat</keyword>
<dbReference type="STRING" id="94237.ENSMMOP00000000967"/>
<feature type="domain" description="VWFD" evidence="5">
    <location>
        <begin position="69"/>
        <end position="251"/>
    </location>
</feature>
<dbReference type="PROSITE" id="PS50184">
    <property type="entry name" value="VWFC_2"/>
    <property type="match status" value="1"/>
</dbReference>
<sequence length="543" mass="60609">KNCSYVIPPRQHGEVWNSSKCTISKCDNGKVITEYVQCENITKPVCANRFPPVKVFDETGCCFHYECKCTCSGWGDPHYLTFDGQYYSFQKNCTYILVREIIPQHNFTVIIDNENCDPSGKVTCPKALTVIYKNHKVVLSTKGTPTFKNKVYVNDKEVLPTYTNDDLVITSTGIELHLNIPAIQASVKFKGLMYIVDLPYSLFHNNTEGQCGYCDNNRSNDCRLKNGQIHPSCAEMAYDWRVEDLKKPYCEKPTPTSTPPTPTPTSPKPCEPAICEILRSKVFEECHKIISTDSYYKSCLFDVCNTDSKMGCISIETYALECAQAAVCVAWRNATNGTCEYHCPENQVYKPCTSSFVSTCNARYNERSAQICQGENKREEPECNEVFEGCSCPDGMALFSSNSDICVSSCCIGPNGTPKEFGDTWESDCQECVCDNNTLSVVCKPIQCPSPMPIHCSNPGEVLVNRTDKLKPCGGNISEFYLTEVACLPIIFICAFFQGFVYEDVPGQCCGTCKKTACVLDRQDFTTSIIIKVSSVCLHMQCL</sequence>
<reference evidence="6" key="1">
    <citation type="submission" date="2025-08" db="UniProtKB">
        <authorList>
            <consortium name="Ensembl"/>
        </authorList>
    </citation>
    <scope>IDENTIFICATION</scope>
</reference>
<dbReference type="SMART" id="SM00216">
    <property type="entry name" value="VWD"/>
    <property type="match status" value="1"/>
</dbReference>
<dbReference type="Gene3D" id="2.10.25.10">
    <property type="entry name" value="Laminin"/>
    <property type="match status" value="1"/>
</dbReference>
<evidence type="ECO:0000313" key="6">
    <source>
        <dbReference type="Ensembl" id="ENSMMOP00000000967.1"/>
    </source>
</evidence>
<evidence type="ECO:0000256" key="3">
    <source>
        <dbReference type="ARBA" id="ARBA00023180"/>
    </source>
</evidence>
<feature type="domain" description="VWFC" evidence="4">
    <location>
        <begin position="409"/>
        <end position="514"/>
    </location>
</feature>
<dbReference type="Proteomes" id="UP000261620">
    <property type="component" value="Unplaced"/>
</dbReference>
<dbReference type="InterPro" id="IPR001846">
    <property type="entry name" value="VWF_type-D"/>
</dbReference>
<name>A0A3Q3VRG9_MOLML</name>
<dbReference type="InterPro" id="IPR001007">
    <property type="entry name" value="VWF_dom"/>
</dbReference>
<dbReference type="PROSITE" id="PS51233">
    <property type="entry name" value="VWFD"/>
    <property type="match status" value="1"/>
</dbReference>
<dbReference type="InterPro" id="IPR050780">
    <property type="entry name" value="Mucin_vWF_Thrombospondin_sf"/>
</dbReference>
<evidence type="ECO:0000259" key="5">
    <source>
        <dbReference type="PROSITE" id="PS51233"/>
    </source>
</evidence>
<dbReference type="PANTHER" id="PTHR11339">
    <property type="entry name" value="EXTRACELLULAR MATRIX GLYCOPROTEIN RELATED"/>
    <property type="match status" value="1"/>
</dbReference>
<dbReference type="SMART" id="SM00214">
    <property type="entry name" value="VWC"/>
    <property type="match status" value="2"/>
</dbReference>
<dbReference type="Ensembl" id="ENSMMOT00000000990.1">
    <property type="protein sequence ID" value="ENSMMOP00000000967.1"/>
    <property type="gene ID" value="ENSMMOG00000000823.1"/>
</dbReference>
<evidence type="ECO:0000256" key="1">
    <source>
        <dbReference type="ARBA" id="ARBA00022737"/>
    </source>
</evidence>